<evidence type="ECO:0000313" key="2">
    <source>
        <dbReference type="EMBL" id="OGB90848.1"/>
    </source>
</evidence>
<dbReference type="Proteomes" id="UP000178724">
    <property type="component" value="Unassembled WGS sequence"/>
</dbReference>
<dbReference type="PANTHER" id="PTHR34610">
    <property type="entry name" value="SSL7007 PROTEIN"/>
    <property type="match status" value="1"/>
</dbReference>
<dbReference type="SUPFAM" id="SSF88723">
    <property type="entry name" value="PIN domain-like"/>
    <property type="match status" value="1"/>
</dbReference>
<dbReference type="SMART" id="SM00670">
    <property type="entry name" value="PINc"/>
    <property type="match status" value="1"/>
</dbReference>
<dbReference type="Gene3D" id="3.40.50.1010">
    <property type="entry name" value="5'-nuclease"/>
    <property type="match status" value="1"/>
</dbReference>
<reference evidence="2 3" key="1">
    <citation type="journal article" date="2016" name="Nat. Commun.">
        <title>Thousands of microbial genomes shed light on interconnected biogeochemical processes in an aquifer system.</title>
        <authorList>
            <person name="Anantharaman K."/>
            <person name="Brown C.T."/>
            <person name="Hug L.A."/>
            <person name="Sharon I."/>
            <person name="Castelle C.J."/>
            <person name="Probst A.J."/>
            <person name="Thomas B.C."/>
            <person name="Singh A."/>
            <person name="Wilkins M.J."/>
            <person name="Karaoz U."/>
            <person name="Brodie E.L."/>
            <person name="Williams K.H."/>
            <person name="Hubbard S.S."/>
            <person name="Banfield J.F."/>
        </authorList>
    </citation>
    <scope>NUCLEOTIDE SEQUENCE [LARGE SCALE GENOMIC DNA]</scope>
</reference>
<protein>
    <submittedName>
        <fullName evidence="2">Putative toxin-antitoxin system toxin component, PIN family</fullName>
    </submittedName>
</protein>
<accession>A0A1F4Q4G4</accession>
<sequence>MKRVLLDTNIYISAILFGGKPREILNLVRSGELEVVVSEHILWEIREVLSRKFKAPESRLNAIEHDILNLARIIHVSSELNVISQNAADNKILACAVDGHADAIITGDNHLLVLKKYQNILILSPQEFIKA</sequence>
<dbReference type="InterPro" id="IPR002850">
    <property type="entry name" value="PIN_toxin-like"/>
</dbReference>
<organism evidence="2 3">
    <name type="scientific">candidate division WOR-1 bacterium RIFCSPHIGHO2_01_FULL_53_15</name>
    <dbReference type="NCBI Taxonomy" id="1802564"/>
    <lineage>
        <taxon>Bacteria</taxon>
        <taxon>Bacillati</taxon>
        <taxon>Saganbacteria</taxon>
    </lineage>
</organism>
<proteinExistence type="predicted"/>
<dbReference type="PANTHER" id="PTHR34610:SF3">
    <property type="entry name" value="SSL7007 PROTEIN"/>
    <property type="match status" value="1"/>
</dbReference>
<evidence type="ECO:0000313" key="3">
    <source>
        <dbReference type="Proteomes" id="UP000178724"/>
    </source>
</evidence>
<comment type="caution">
    <text evidence="2">The sequence shown here is derived from an EMBL/GenBank/DDBJ whole genome shotgun (WGS) entry which is preliminary data.</text>
</comment>
<gene>
    <name evidence="2" type="ORF">A2625_07395</name>
</gene>
<dbReference type="Pfam" id="PF13470">
    <property type="entry name" value="PIN_3"/>
    <property type="match status" value="1"/>
</dbReference>
<dbReference type="InterPro" id="IPR029060">
    <property type="entry name" value="PIN-like_dom_sf"/>
</dbReference>
<dbReference type="AlphaFoldDB" id="A0A1F4Q4G4"/>
<name>A0A1F4Q4G4_UNCSA</name>
<dbReference type="EMBL" id="METM01000003">
    <property type="protein sequence ID" value="OGB90848.1"/>
    <property type="molecule type" value="Genomic_DNA"/>
</dbReference>
<feature type="domain" description="PIN" evidence="1">
    <location>
        <begin position="2"/>
        <end position="113"/>
    </location>
</feature>
<dbReference type="NCBIfam" id="TIGR00305">
    <property type="entry name" value="putative toxin-antitoxin system toxin component, PIN family"/>
    <property type="match status" value="1"/>
</dbReference>
<dbReference type="InterPro" id="IPR002716">
    <property type="entry name" value="PIN_dom"/>
</dbReference>
<evidence type="ECO:0000259" key="1">
    <source>
        <dbReference type="SMART" id="SM00670"/>
    </source>
</evidence>